<dbReference type="InterPro" id="IPR023341">
    <property type="entry name" value="MABP"/>
</dbReference>
<dbReference type="SMART" id="SM00800">
    <property type="entry name" value="uDENN"/>
    <property type="match status" value="1"/>
</dbReference>
<reference evidence="4 6" key="2">
    <citation type="journal article" date="2013" name="Nature">
        <title>Insights into bilaterian evolution from three spiralian genomes.</title>
        <authorList>
            <person name="Simakov O."/>
            <person name="Marletaz F."/>
            <person name="Cho S.J."/>
            <person name="Edsinger-Gonzales E."/>
            <person name="Havlak P."/>
            <person name="Hellsten U."/>
            <person name="Kuo D.H."/>
            <person name="Larsson T."/>
            <person name="Lv J."/>
            <person name="Arendt D."/>
            <person name="Savage R."/>
            <person name="Osoegawa K."/>
            <person name="de Jong P."/>
            <person name="Grimwood J."/>
            <person name="Chapman J.A."/>
            <person name="Shapiro H."/>
            <person name="Aerts A."/>
            <person name="Otillar R.P."/>
            <person name="Terry A.Y."/>
            <person name="Boore J.L."/>
            <person name="Grigoriev I.V."/>
            <person name="Lindberg D.R."/>
            <person name="Seaver E.C."/>
            <person name="Weisblat D.A."/>
            <person name="Putnam N.H."/>
            <person name="Rokhsar D.S."/>
        </authorList>
    </citation>
    <scope>NUCLEOTIDE SEQUENCE</scope>
</reference>
<gene>
    <name evidence="5" type="primary">20215380</name>
    <name evidence="4" type="ORF">HELRODRAFT_77102</name>
</gene>
<dbReference type="SMART" id="SM00801">
    <property type="entry name" value="dDENN"/>
    <property type="match status" value="1"/>
</dbReference>
<dbReference type="InterPro" id="IPR051696">
    <property type="entry name" value="DENN_Domain_GEFs"/>
</dbReference>
<dbReference type="PANTHER" id="PTHR12296">
    <property type="entry name" value="DENN DOMAIN-CONTAINING PROTEIN 4"/>
    <property type="match status" value="1"/>
</dbReference>
<accession>T1G2T2</accession>
<evidence type="ECO:0000256" key="1">
    <source>
        <dbReference type="ARBA" id="ARBA00022658"/>
    </source>
</evidence>
<proteinExistence type="predicted"/>
<dbReference type="PROSITE" id="PS50211">
    <property type="entry name" value="DENN"/>
    <property type="match status" value="1"/>
</dbReference>
<keyword evidence="1" id="KW-0344">Guanine-nucleotide releasing factor</keyword>
<dbReference type="Pfam" id="PF03456">
    <property type="entry name" value="uDENN"/>
    <property type="match status" value="1"/>
</dbReference>
<dbReference type="GO" id="GO:0032483">
    <property type="term" value="P:regulation of Rab protein signal transduction"/>
    <property type="evidence" value="ECO:0000318"/>
    <property type="project" value="GO_Central"/>
</dbReference>
<dbReference type="EMBL" id="KB096275">
    <property type="protein sequence ID" value="ESO07026.1"/>
    <property type="molecule type" value="Genomic_DNA"/>
</dbReference>
<dbReference type="Gene3D" id="3.40.50.11500">
    <property type="match status" value="1"/>
</dbReference>
<protein>
    <recommendedName>
        <fullName evidence="7">UDENN domain-containing protein</fullName>
    </recommendedName>
</protein>
<dbReference type="PROSITE" id="PS51498">
    <property type="entry name" value="MABP"/>
    <property type="match status" value="1"/>
</dbReference>
<dbReference type="OrthoDB" id="75250at2759"/>
<dbReference type="OMA" id="YNNISIC"/>
<evidence type="ECO:0000259" key="3">
    <source>
        <dbReference type="PROSITE" id="PS51498"/>
    </source>
</evidence>
<evidence type="ECO:0000259" key="2">
    <source>
        <dbReference type="PROSITE" id="PS50211"/>
    </source>
</evidence>
<dbReference type="AlphaFoldDB" id="T1G2T2"/>
<dbReference type="KEGG" id="hro:HELRODRAFT_77102"/>
<dbReference type="STRING" id="6412.T1G2T2"/>
<dbReference type="HOGENOM" id="CLU_003074_3_0_1"/>
<sequence>MAETPKIVNYFFVTGLPEKTIEKEPITRYTKPKLPITDIVVINRTQGEATPKGFECLELTPTNFPANLNHGSLVSPEMYICVKRGRDSPPVIDIGVYYQSSKKQLRPGVEMITSTPYGRSANVNNTVGEKIYITFCRAIELVDWDTLAVCDICIILPSKGEAVPHAFRQINKPLNLGMIGSDVYLCYRKSYIKNKCLTYDAGELLFRYPTTDDPNFPLPQQLPMFCLPQGAAIERWGANSRYPLPVYSTFVLTDQSGLKCYGAAVVFYKDFNSKYFTQKQREFFGDEKKNTSSVHTKHKQTNKQQSICLLSRWPFFDSFKKFLLYLYRISVSGPQGIPIERYISHFIDEIPFPSPERPYISIHLSTEEITIMLPDESPLTKSGASYSKFLLNLGPENCISILLYVLMEHKIVIHSLRPDLLTCVAETASTMIFPFQWQCPYVPLCPLQLSDVVDSPTPFIIGLDSSYFDSNNQPPDDITYVDLDAQSISLSKERSSDTLKLLPKKPLRRLRTSLEQLYDGLINDPSCPSTPSELDSHGGFNIRDALNQQNQRKMDAQIQECFLLFMADIMKGYSSYLRPVSNYSPGDVINISGLFDVQGFLKSHDKSYGKLLSQLIRTQYFCRFLEERSLGSCENVSLTFFDACLDKLKSDPNAALIEVEEMFLSERTAVISFLDNVQEIPNVSYSYNSFSDLDLKLFSMTLHNVKYQKTTKTIKNDSLFPFTASAATPSSLLPTTANTSPSLSSSSQFMTSSSTSTSSAARCLLWVTYSIWFTLLPAFIRTSTAKKLLLSIAHKSMVDFLKRGGRPLDEVLPYKIFFQLCGIYNEPRYANDVYNQMISCNIRLDVATYGYYNSVSGVV</sequence>
<reference evidence="5" key="3">
    <citation type="submission" date="2015-06" db="UniProtKB">
        <authorList>
            <consortium name="EnsemblMetazoa"/>
        </authorList>
    </citation>
    <scope>IDENTIFICATION</scope>
</reference>
<dbReference type="EnsemblMetazoa" id="HelroT77102">
    <property type="protein sequence ID" value="HelroP77102"/>
    <property type="gene ID" value="HelroG77102"/>
</dbReference>
<evidence type="ECO:0008006" key="7">
    <source>
        <dbReference type="Google" id="ProtNLM"/>
    </source>
</evidence>
<dbReference type="GO" id="GO:0005085">
    <property type="term" value="F:guanyl-nucleotide exchange factor activity"/>
    <property type="evidence" value="ECO:0007669"/>
    <property type="project" value="UniProtKB-KW"/>
</dbReference>
<dbReference type="SMART" id="SM00799">
    <property type="entry name" value="DENN"/>
    <property type="match status" value="1"/>
</dbReference>
<dbReference type="InterPro" id="IPR005113">
    <property type="entry name" value="uDENN_dom"/>
</dbReference>
<dbReference type="Proteomes" id="UP000015101">
    <property type="component" value="Unassembled WGS sequence"/>
</dbReference>
<organism evidence="5 6">
    <name type="scientific">Helobdella robusta</name>
    <name type="common">Californian leech</name>
    <dbReference type="NCBI Taxonomy" id="6412"/>
    <lineage>
        <taxon>Eukaryota</taxon>
        <taxon>Metazoa</taxon>
        <taxon>Spiralia</taxon>
        <taxon>Lophotrochozoa</taxon>
        <taxon>Annelida</taxon>
        <taxon>Clitellata</taxon>
        <taxon>Hirudinea</taxon>
        <taxon>Rhynchobdellida</taxon>
        <taxon>Glossiphoniidae</taxon>
        <taxon>Helobdella</taxon>
    </lineage>
</organism>
<dbReference type="eggNOG" id="KOG2127">
    <property type="taxonomic scope" value="Eukaryota"/>
</dbReference>
<feature type="domain" description="UDENN" evidence="2">
    <location>
        <begin position="183"/>
        <end position="635"/>
    </location>
</feature>
<dbReference type="PANTHER" id="PTHR12296:SF30">
    <property type="entry name" value="DENN DOMAIN-CONTAINING PROTEIN CRAG"/>
    <property type="match status" value="1"/>
</dbReference>
<dbReference type="GO" id="GO:0031410">
    <property type="term" value="C:cytoplasmic vesicle"/>
    <property type="evidence" value="ECO:0000318"/>
    <property type="project" value="GO_Central"/>
</dbReference>
<dbReference type="CTD" id="20215380"/>
<dbReference type="InterPro" id="IPR001194">
    <property type="entry name" value="cDENN_dom"/>
</dbReference>
<evidence type="ECO:0000313" key="4">
    <source>
        <dbReference type="EMBL" id="ESO07026.1"/>
    </source>
</evidence>
<keyword evidence="6" id="KW-1185">Reference proteome</keyword>
<dbReference type="InterPro" id="IPR037516">
    <property type="entry name" value="Tripartite_DENN"/>
</dbReference>
<reference evidence="6" key="1">
    <citation type="submission" date="2012-12" db="EMBL/GenBank/DDBJ databases">
        <authorList>
            <person name="Hellsten U."/>
            <person name="Grimwood J."/>
            <person name="Chapman J.A."/>
            <person name="Shapiro H."/>
            <person name="Aerts A."/>
            <person name="Otillar R.P."/>
            <person name="Terry A.Y."/>
            <person name="Boore J.L."/>
            <person name="Simakov O."/>
            <person name="Marletaz F."/>
            <person name="Cho S.-J."/>
            <person name="Edsinger-Gonzales E."/>
            <person name="Havlak P."/>
            <person name="Kuo D.-H."/>
            <person name="Larsson T."/>
            <person name="Lv J."/>
            <person name="Arendt D."/>
            <person name="Savage R."/>
            <person name="Osoegawa K."/>
            <person name="de Jong P."/>
            <person name="Lindberg D.R."/>
            <person name="Seaver E.C."/>
            <person name="Weisblat D.A."/>
            <person name="Putnam N.H."/>
            <person name="Grigoriev I.V."/>
            <person name="Rokhsar D.S."/>
        </authorList>
    </citation>
    <scope>NUCLEOTIDE SEQUENCE</scope>
</reference>
<dbReference type="RefSeq" id="XP_009015122.1">
    <property type="nucleotide sequence ID" value="XM_009016874.1"/>
</dbReference>
<dbReference type="Gene3D" id="2.100.10.50">
    <property type="match status" value="1"/>
</dbReference>
<dbReference type="InterPro" id="IPR043153">
    <property type="entry name" value="DENN_C"/>
</dbReference>
<dbReference type="GeneID" id="20215380"/>
<dbReference type="Pfam" id="PF03455">
    <property type="entry name" value="dDENN"/>
    <property type="match status" value="1"/>
</dbReference>
<dbReference type="InterPro" id="IPR005112">
    <property type="entry name" value="dDENN_dom"/>
</dbReference>
<evidence type="ECO:0000313" key="5">
    <source>
        <dbReference type="EnsemblMetazoa" id="HelroP77102"/>
    </source>
</evidence>
<dbReference type="EMBL" id="AMQM01003769">
    <property type="status" value="NOT_ANNOTATED_CDS"/>
    <property type="molecule type" value="Genomic_DNA"/>
</dbReference>
<name>T1G2T2_HELRO</name>
<feature type="domain" description="MABP" evidence="3">
    <location>
        <begin position="33"/>
        <end position="191"/>
    </location>
</feature>
<dbReference type="Pfam" id="PF02141">
    <property type="entry name" value="DENN"/>
    <property type="match status" value="1"/>
</dbReference>
<evidence type="ECO:0000313" key="6">
    <source>
        <dbReference type="Proteomes" id="UP000015101"/>
    </source>
</evidence>
<dbReference type="InParanoid" id="T1G2T2"/>